<gene>
    <name evidence="1" type="ORF">GCM10010913_49010</name>
</gene>
<protein>
    <submittedName>
        <fullName evidence="1">Uncharacterized protein</fullName>
    </submittedName>
</protein>
<evidence type="ECO:0000313" key="1">
    <source>
        <dbReference type="EMBL" id="GGG20960.1"/>
    </source>
</evidence>
<keyword evidence="2" id="KW-1185">Reference proteome</keyword>
<evidence type="ECO:0000313" key="2">
    <source>
        <dbReference type="Proteomes" id="UP000608420"/>
    </source>
</evidence>
<organism evidence="1 2">
    <name type="scientific">Paenibacillus aceti</name>
    <dbReference type="NCBI Taxonomy" id="1820010"/>
    <lineage>
        <taxon>Bacteria</taxon>
        <taxon>Bacillati</taxon>
        <taxon>Bacillota</taxon>
        <taxon>Bacilli</taxon>
        <taxon>Bacillales</taxon>
        <taxon>Paenibacillaceae</taxon>
        <taxon>Paenibacillus</taxon>
    </lineage>
</organism>
<accession>A0ABQ1W8X3</accession>
<proteinExistence type="predicted"/>
<comment type="caution">
    <text evidence="1">The sequence shown here is derived from an EMBL/GenBank/DDBJ whole genome shotgun (WGS) entry which is preliminary data.</text>
</comment>
<dbReference type="EMBL" id="BMIW01000109">
    <property type="protein sequence ID" value="GGG20960.1"/>
    <property type="molecule type" value="Genomic_DNA"/>
</dbReference>
<sequence length="50" mass="5589">MIPSVAASERGVAQTRELALWGCRTSHMELPRIRVGEEVWKGPLEEVKAL</sequence>
<name>A0ABQ1W8X3_9BACL</name>
<dbReference type="Proteomes" id="UP000608420">
    <property type="component" value="Unassembled WGS sequence"/>
</dbReference>
<reference evidence="2" key="1">
    <citation type="journal article" date="2019" name="Int. J. Syst. Evol. Microbiol.">
        <title>The Global Catalogue of Microorganisms (GCM) 10K type strain sequencing project: providing services to taxonomists for standard genome sequencing and annotation.</title>
        <authorList>
            <consortium name="The Broad Institute Genomics Platform"/>
            <consortium name="The Broad Institute Genome Sequencing Center for Infectious Disease"/>
            <person name="Wu L."/>
            <person name="Ma J."/>
        </authorList>
    </citation>
    <scope>NUCLEOTIDE SEQUENCE [LARGE SCALE GENOMIC DNA]</scope>
    <source>
        <strain evidence="2">CGMCC 1.15420</strain>
    </source>
</reference>